<dbReference type="KEGG" id="vra:106765897"/>
<sequence>MGTCIEKQHNKKRSVSLYKVTIHRRVIKTMVTSCPKVVSSWIKCHLQTPRNFQKKVVGLDIEWRPSFRRGVQNPVAILQLCIKHCCLIYQLYQASSIPRTLYKALCNPNIMFTGVKISADAKRLKEDYGLEVAHCTDVAAMAAEEFDHKDFKRAGLKTLVEKLIGEEIQKPKNVTLSNWELKYLSCGQVQYACVDAYYSYKLGKFLIFDKC</sequence>
<dbReference type="PANTHER" id="PTHR13620:SF105">
    <property type="entry name" value="OS01G0737700 PROTEIN"/>
    <property type="match status" value="1"/>
</dbReference>
<dbReference type="InterPro" id="IPR012337">
    <property type="entry name" value="RNaseH-like_sf"/>
</dbReference>
<evidence type="ECO:0000313" key="4">
    <source>
        <dbReference type="Proteomes" id="UP000087766"/>
    </source>
</evidence>
<dbReference type="FunFam" id="3.30.420.10:FF:000054">
    <property type="entry name" value="Werner Syndrome-like exonuclease"/>
    <property type="match status" value="1"/>
</dbReference>
<keyword evidence="2" id="KW-0378">Hydrolase</keyword>
<dbReference type="GO" id="GO:0005634">
    <property type="term" value="C:nucleus"/>
    <property type="evidence" value="ECO:0007669"/>
    <property type="project" value="TreeGrafter"/>
</dbReference>
<dbReference type="PANTHER" id="PTHR13620">
    <property type="entry name" value="3-5 EXONUCLEASE"/>
    <property type="match status" value="1"/>
</dbReference>
<dbReference type="GO" id="GO:0003676">
    <property type="term" value="F:nucleic acid binding"/>
    <property type="evidence" value="ECO:0007669"/>
    <property type="project" value="InterPro"/>
</dbReference>
<dbReference type="SUPFAM" id="SSF53098">
    <property type="entry name" value="Ribonuclease H-like"/>
    <property type="match status" value="1"/>
</dbReference>
<dbReference type="GO" id="GO:0008408">
    <property type="term" value="F:3'-5' exonuclease activity"/>
    <property type="evidence" value="ECO:0007669"/>
    <property type="project" value="InterPro"/>
</dbReference>
<organism evidence="4 5">
    <name type="scientific">Vigna radiata var. radiata</name>
    <name type="common">Mung bean</name>
    <name type="synonym">Phaseolus aureus</name>
    <dbReference type="NCBI Taxonomy" id="3916"/>
    <lineage>
        <taxon>Eukaryota</taxon>
        <taxon>Viridiplantae</taxon>
        <taxon>Streptophyta</taxon>
        <taxon>Embryophyta</taxon>
        <taxon>Tracheophyta</taxon>
        <taxon>Spermatophyta</taxon>
        <taxon>Magnoliopsida</taxon>
        <taxon>eudicotyledons</taxon>
        <taxon>Gunneridae</taxon>
        <taxon>Pentapetalae</taxon>
        <taxon>rosids</taxon>
        <taxon>fabids</taxon>
        <taxon>Fabales</taxon>
        <taxon>Fabaceae</taxon>
        <taxon>Papilionoideae</taxon>
        <taxon>50 kb inversion clade</taxon>
        <taxon>NPAAA clade</taxon>
        <taxon>indigoferoid/millettioid clade</taxon>
        <taxon>Phaseoleae</taxon>
        <taxon>Vigna</taxon>
    </lineage>
</organism>
<dbReference type="InterPro" id="IPR036397">
    <property type="entry name" value="RNaseH_sf"/>
</dbReference>
<protein>
    <submittedName>
        <fullName evidence="5">Werner Syndrome-like exonuclease</fullName>
    </submittedName>
</protein>
<reference evidence="5" key="2">
    <citation type="submission" date="2025-08" db="UniProtKB">
        <authorList>
            <consortium name="RefSeq"/>
        </authorList>
    </citation>
    <scope>IDENTIFICATION</scope>
    <source>
        <tissue evidence="5">Leaf</tissue>
    </source>
</reference>
<dbReference type="InterPro" id="IPR051132">
    <property type="entry name" value="3-5_Exonuclease_domain"/>
</dbReference>
<gene>
    <name evidence="5" type="primary">LOC106765897</name>
</gene>
<keyword evidence="1" id="KW-0540">Nuclease</keyword>
<dbReference type="Pfam" id="PF01612">
    <property type="entry name" value="DNA_pol_A_exo1"/>
    <property type="match status" value="1"/>
</dbReference>
<reference evidence="4" key="1">
    <citation type="journal article" date="2014" name="Nat. Commun.">
        <title>Genome sequence of mungbean and insights into evolution within Vigna species.</title>
        <authorList>
            <person name="Kang Y.J."/>
            <person name="Kim S.K."/>
            <person name="Kim M.Y."/>
            <person name="Lestari P."/>
            <person name="Kim K.H."/>
            <person name="Ha B.K."/>
            <person name="Jun T.H."/>
            <person name="Hwang W.J."/>
            <person name="Lee T."/>
            <person name="Lee J."/>
            <person name="Shim S."/>
            <person name="Yoon M.Y."/>
            <person name="Jang Y.E."/>
            <person name="Han K.S."/>
            <person name="Taeprayoon P."/>
            <person name="Yoon N."/>
            <person name="Somta P."/>
            <person name="Tanya P."/>
            <person name="Kim K.S."/>
            <person name="Gwag J.G."/>
            <person name="Moon J.K."/>
            <person name="Lee Y.H."/>
            <person name="Park B.S."/>
            <person name="Bombarely A."/>
            <person name="Doyle J.J."/>
            <person name="Jackson S.A."/>
            <person name="Schafleitner R."/>
            <person name="Srinives P."/>
            <person name="Varshney R.K."/>
            <person name="Lee S.H."/>
        </authorList>
    </citation>
    <scope>NUCLEOTIDE SEQUENCE [LARGE SCALE GENOMIC DNA]</scope>
    <source>
        <strain evidence="4">cv. VC1973A</strain>
    </source>
</reference>
<dbReference type="GeneID" id="106765897"/>
<accession>A0A1S3UJE5</accession>
<dbReference type="STRING" id="3916.A0A1S3UJE5"/>
<keyword evidence="4" id="KW-1185">Reference proteome</keyword>
<dbReference type="GO" id="GO:0005737">
    <property type="term" value="C:cytoplasm"/>
    <property type="evidence" value="ECO:0007669"/>
    <property type="project" value="TreeGrafter"/>
</dbReference>
<evidence type="ECO:0000256" key="1">
    <source>
        <dbReference type="ARBA" id="ARBA00022722"/>
    </source>
</evidence>
<evidence type="ECO:0000259" key="3">
    <source>
        <dbReference type="Pfam" id="PF01612"/>
    </source>
</evidence>
<feature type="domain" description="3'-5' exonuclease" evidence="3">
    <location>
        <begin position="54"/>
        <end position="206"/>
    </location>
</feature>
<proteinExistence type="predicted"/>
<dbReference type="CDD" id="cd06141">
    <property type="entry name" value="WRN_exo"/>
    <property type="match status" value="1"/>
</dbReference>
<dbReference type="RefSeq" id="XP_014506153.1">
    <property type="nucleotide sequence ID" value="XM_014650667.2"/>
</dbReference>
<evidence type="ECO:0000256" key="2">
    <source>
        <dbReference type="ARBA" id="ARBA00022801"/>
    </source>
</evidence>
<dbReference type="Proteomes" id="UP000087766">
    <property type="component" value="Chromosome 7"/>
</dbReference>
<dbReference type="GO" id="GO:0006139">
    <property type="term" value="P:nucleobase-containing compound metabolic process"/>
    <property type="evidence" value="ECO:0007669"/>
    <property type="project" value="InterPro"/>
</dbReference>
<dbReference type="OrthoDB" id="1920326at2759"/>
<dbReference type="AlphaFoldDB" id="A0A1S3UJE5"/>
<evidence type="ECO:0000313" key="5">
    <source>
        <dbReference type="RefSeq" id="XP_014506153.1"/>
    </source>
</evidence>
<dbReference type="InterPro" id="IPR002562">
    <property type="entry name" value="3'-5'_exonuclease_dom"/>
</dbReference>
<name>A0A1S3UJE5_VIGRR</name>
<dbReference type="Gene3D" id="3.30.420.10">
    <property type="entry name" value="Ribonuclease H-like superfamily/Ribonuclease H"/>
    <property type="match status" value="1"/>
</dbReference>